<proteinExistence type="predicted"/>
<dbReference type="Gene3D" id="1.25.40.10">
    <property type="entry name" value="Tetratricopeptide repeat domain"/>
    <property type="match status" value="1"/>
</dbReference>
<reference evidence="1" key="1">
    <citation type="submission" date="2023-08" db="EMBL/GenBank/DDBJ databases">
        <authorList>
            <person name="Chen Y."/>
            <person name="Shah S."/>
            <person name="Dougan E. K."/>
            <person name="Thang M."/>
            <person name="Chan C."/>
        </authorList>
    </citation>
    <scope>NUCLEOTIDE SEQUENCE</scope>
</reference>
<evidence type="ECO:0000313" key="1">
    <source>
        <dbReference type="EMBL" id="CAJ1392461.1"/>
    </source>
</evidence>
<comment type="caution">
    <text evidence="1">The sequence shown here is derived from an EMBL/GenBank/DDBJ whole genome shotgun (WGS) entry which is preliminary data.</text>
</comment>
<accession>A0AA36IS15</accession>
<dbReference type="EMBL" id="CAUJNA010002336">
    <property type="protein sequence ID" value="CAJ1392461.1"/>
    <property type="molecule type" value="Genomic_DNA"/>
</dbReference>
<name>A0AA36IS15_9DINO</name>
<sequence length="92" mass="9806">MAIAKAQSGILEEAVASFEAALAVLEDNELLETDLGARVLQNLSVAQAQMGDEEAAARSEAEAKQILEEIQERESGRDATGKSPLALLCEMF</sequence>
<dbReference type="SUPFAM" id="SSF48452">
    <property type="entry name" value="TPR-like"/>
    <property type="match status" value="1"/>
</dbReference>
<dbReference type="InterPro" id="IPR011990">
    <property type="entry name" value="TPR-like_helical_dom_sf"/>
</dbReference>
<evidence type="ECO:0000313" key="2">
    <source>
        <dbReference type="Proteomes" id="UP001178507"/>
    </source>
</evidence>
<dbReference type="Proteomes" id="UP001178507">
    <property type="component" value="Unassembled WGS sequence"/>
</dbReference>
<organism evidence="1 2">
    <name type="scientific">Effrenium voratum</name>
    <dbReference type="NCBI Taxonomy" id="2562239"/>
    <lineage>
        <taxon>Eukaryota</taxon>
        <taxon>Sar</taxon>
        <taxon>Alveolata</taxon>
        <taxon>Dinophyceae</taxon>
        <taxon>Suessiales</taxon>
        <taxon>Symbiodiniaceae</taxon>
        <taxon>Effrenium</taxon>
    </lineage>
</organism>
<keyword evidence="2" id="KW-1185">Reference proteome</keyword>
<gene>
    <name evidence="1" type="ORF">EVOR1521_LOCUS17551</name>
</gene>
<protein>
    <submittedName>
        <fullName evidence="1">Uncharacterized protein</fullName>
    </submittedName>
</protein>
<dbReference type="AlphaFoldDB" id="A0AA36IS15"/>